<dbReference type="InterPro" id="IPR009296">
    <property type="entry name" value="DUF951"/>
</dbReference>
<gene>
    <name evidence="1" type="ORF">HNR32_001318</name>
</gene>
<dbReference type="Proteomes" id="UP000559117">
    <property type="component" value="Unassembled WGS sequence"/>
</dbReference>
<dbReference type="AlphaFoldDB" id="A0A840UTM7"/>
<evidence type="ECO:0008006" key="3">
    <source>
        <dbReference type="Google" id="ProtNLM"/>
    </source>
</evidence>
<dbReference type="Pfam" id="PF06107">
    <property type="entry name" value="DUF951"/>
    <property type="match status" value="1"/>
</dbReference>
<sequence length="67" mass="7709">MNKINYQKGDIVKMKKQHPCGSDTWEILRVGMDFGIKCCGCGHYVMMPRPKFEKMAKTIVEKAVTEE</sequence>
<dbReference type="PANTHER" id="PTHR38455">
    <property type="entry name" value="HYPOTHETICAL CYTOSOLIC PROTEIN"/>
    <property type="match status" value="1"/>
</dbReference>
<accession>A0A840UTM7</accession>
<protein>
    <recommendedName>
        <fullName evidence="3">DUF951 domain-containing protein</fullName>
    </recommendedName>
</protein>
<reference evidence="1 2" key="1">
    <citation type="submission" date="2020-08" db="EMBL/GenBank/DDBJ databases">
        <title>Genomic Encyclopedia of Type Strains, Phase IV (KMG-IV): sequencing the most valuable type-strain genomes for metagenomic binning, comparative biology and taxonomic classification.</title>
        <authorList>
            <person name="Goeker M."/>
        </authorList>
    </citation>
    <scope>NUCLEOTIDE SEQUENCE [LARGE SCALE GENOMIC DNA]</scope>
    <source>
        <strain evidence="1 2">DSM 24661</strain>
    </source>
</reference>
<evidence type="ECO:0000313" key="2">
    <source>
        <dbReference type="Proteomes" id="UP000559117"/>
    </source>
</evidence>
<keyword evidence="2" id="KW-1185">Reference proteome</keyword>
<evidence type="ECO:0000313" key="1">
    <source>
        <dbReference type="EMBL" id="MBB5336174.1"/>
    </source>
</evidence>
<dbReference type="PANTHER" id="PTHR38455:SF1">
    <property type="entry name" value="DUF951 DOMAIN-CONTAINING PROTEIN"/>
    <property type="match status" value="1"/>
</dbReference>
<dbReference type="PIRSF" id="PIRSF037263">
    <property type="entry name" value="DUF951_bac"/>
    <property type="match status" value="1"/>
</dbReference>
<dbReference type="EMBL" id="JACHFH010000013">
    <property type="protein sequence ID" value="MBB5336174.1"/>
    <property type="molecule type" value="Genomic_DNA"/>
</dbReference>
<dbReference type="RefSeq" id="WP_183860865.1">
    <property type="nucleotide sequence ID" value="NZ_JACHFH010000013.1"/>
</dbReference>
<comment type="caution">
    <text evidence="1">The sequence shown here is derived from an EMBL/GenBank/DDBJ whole genome shotgun (WGS) entry which is preliminary data.</text>
</comment>
<name>A0A840UTM7_9FIRM</name>
<organism evidence="1 2">
    <name type="scientific">Pectinatus brassicae</name>
    <dbReference type="NCBI Taxonomy" id="862415"/>
    <lineage>
        <taxon>Bacteria</taxon>
        <taxon>Bacillati</taxon>
        <taxon>Bacillota</taxon>
        <taxon>Negativicutes</taxon>
        <taxon>Selenomonadales</taxon>
        <taxon>Selenomonadaceae</taxon>
        <taxon>Pectinatus</taxon>
    </lineage>
</organism>
<proteinExistence type="predicted"/>